<dbReference type="CDD" id="cd06467">
    <property type="entry name" value="p23_NUDC_like"/>
    <property type="match status" value="1"/>
</dbReference>
<dbReference type="EMBL" id="BRYB01002786">
    <property type="protein sequence ID" value="GMI25423.1"/>
    <property type="molecule type" value="Genomic_DNA"/>
</dbReference>
<keyword evidence="2" id="KW-0963">Cytoplasm</keyword>
<accession>A0ABQ6MG19</accession>
<keyword evidence="3" id="KW-0812">Transmembrane</keyword>
<proteinExistence type="predicted"/>
<dbReference type="Pfam" id="PF04969">
    <property type="entry name" value="CS"/>
    <property type="match status" value="1"/>
</dbReference>
<dbReference type="SUPFAM" id="SSF49764">
    <property type="entry name" value="HSP20-like chaperones"/>
    <property type="match status" value="1"/>
</dbReference>
<feature type="transmembrane region" description="Helical" evidence="3">
    <location>
        <begin position="16"/>
        <end position="34"/>
    </location>
</feature>
<evidence type="ECO:0000313" key="6">
    <source>
        <dbReference type="Proteomes" id="UP001165060"/>
    </source>
</evidence>
<keyword evidence="3" id="KW-1133">Transmembrane helix</keyword>
<dbReference type="Gene3D" id="2.60.40.790">
    <property type="match status" value="1"/>
</dbReference>
<dbReference type="PANTHER" id="PTHR12356">
    <property type="entry name" value="NUCLEAR MOVEMENT PROTEIN NUDC"/>
    <property type="match status" value="1"/>
</dbReference>
<feature type="domain" description="CS" evidence="4">
    <location>
        <begin position="85"/>
        <end position="186"/>
    </location>
</feature>
<protein>
    <recommendedName>
        <fullName evidence="4">CS domain-containing protein</fullName>
    </recommendedName>
</protein>
<dbReference type="InterPro" id="IPR037898">
    <property type="entry name" value="NudC_fam"/>
</dbReference>
<gene>
    <name evidence="5" type="ORF">TeGR_g5250</name>
</gene>
<organism evidence="5 6">
    <name type="scientific">Tetraparma gracilis</name>
    <dbReference type="NCBI Taxonomy" id="2962635"/>
    <lineage>
        <taxon>Eukaryota</taxon>
        <taxon>Sar</taxon>
        <taxon>Stramenopiles</taxon>
        <taxon>Ochrophyta</taxon>
        <taxon>Bolidophyceae</taxon>
        <taxon>Parmales</taxon>
        <taxon>Triparmaceae</taxon>
        <taxon>Tetraparma</taxon>
    </lineage>
</organism>
<evidence type="ECO:0000313" key="5">
    <source>
        <dbReference type="EMBL" id="GMI25423.1"/>
    </source>
</evidence>
<dbReference type="InterPro" id="IPR008978">
    <property type="entry name" value="HSP20-like_chaperone"/>
</dbReference>
<reference evidence="5 6" key="1">
    <citation type="journal article" date="2023" name="Commun. Biol.">
        <title>Genome analysis of Parmales, the sister group of diatoms, reveals the evolutionary specialization of diatoms from phago-mixotrophs to photoautotrophs.</title>
        <authorList>
            <person name="Ban H."/>
            <person name="Sato S."/>
            <person name="Yoshikawa S."/>
            <person name="Yamada K."/>
            <person name="Nakamura Y."/>
            <person name="Ichinomiya M."/>
            <person name="Sato N."/>
            <person name="Blanc-Mathieu R."/>
            <person name="Endo H."/>
            <person name="Kuwata A."/>
            <person name="Ogata H."/>
        </authorList>
    </citation>
    <scope>NUCLEOTIDE SEQUENCE [LARGE SCALE GENOMIC DNA]</scope>
</reference>
<evidence type="ECO:0000256" key="2">
    <source>
        <dbReference type="ARBA" id="ARBA00022490"/>
    </source>
</evidence>
<dbReference type="InterPro" id="IPR007052">
    <property type="entry name" value="CS_dom"/>
</dbReference>
<sequence>MFNHFFRPIFGYREDLNYYFQIFLVLAFTLAMNYTSFQMRAKRNDVARQEYFDEKKNAEWEKENEGKTQDVTKLLPVITPEQAGGETDKYVWTQTEEELEIKMKVPGGRVSTRQAFVEITKTTLSVGVEGAGGLEQVLMDGDLFAEVEKDDCNWSIEADQGGEQHIWVYLTKKERTSGKGHWNCVVKGEPTIDVTKFGPIVDYIDDPDAMGEGKLNGFEEDLLS</sequence>
<comment type="caution">
    <text evidence="5">The sequence shown here is derived from an EMBL/GenBank/DDBJ whole genome shotgun (WGS) entry which is preliminary data.</text>
</comment>
<evidence type="ECO:0000259" key="4">
    <source>
        <dbReference type="PROSITE" id="PS51203"/>
    </source>
</evidence>
<dbReference type="PROSITE" id="PS51203">
    <property type="entry name" value="CS"/>
    <property type="match status" value="1"/>
</dbReference>
<comment type="subcellular location">
    <subcellularLocation>
        <location evidence="1">Cytoplasm</location>
    </subcellularLocation>
</comment>
<evidence type="ECO:0000256" key="1">
    <source>
        <dbReference type="ARBA" id="ARBA00004496"/>
    </source>
</evidence>
<keyword evidence="6" id="KW-1185">Reference proteome</keyword>
<evidence type="ECO:0000256" key="3">
    <source>
        <dbReference type="SAM" id="Phobius"/>
    </source>
</evidence>
<keyword evidence="3" id="KW-0472">Membrane</keyword>
<dbReference type="Proteomes" id="UP001165060">
    <property type="component" value="Unassembled WGS sequence"/>
</dbReference>
<dbReference type="PANTHER" id="PTHR12356:SF3">
    <property type="entry name" value="NUCLEAR MIGRATION PROTEIN NUDC"/>
    <property type="match status" value="1"/>
</dbReference>
<name>A0ABQ6MG19_9STRA</name>